<evidence type="ECO:0000256" key="10">
    <source>
        <dbReference type="ARBA" id="ARBA00022989"/>
    </source>
</evidence>
<dbReference type="InterPro" id="IPR047664">
    <property type="entry name" value="SWEET"/>
</dbReference>
<reference evidence="15" key="1">
    <citation type="submission" date="2022-07" db="EMBL/GenBank/DDBJ databases">
        <title>Phylogenomic reconstructions and comparative analyses of Kickxellomycotina fungi.</title>
        <authorList>
            <person name="Reynolds N.K."/>
            <person name="Stajich J.E."/>
            <person name="Barry K."/>
            <person name="Grigoriev I.V."/>
            <person name="Crous P."/>
            <person name="Smith M.E."/>
        </authorList>
    </citation>
    <scope>NUCLEOTIDE SEQUENCE</scope>
    <source>
        <strain evidence="15">NBRC 105414</strain>
    </source>
</reference>
<feature type="transmembrane region" description="Helical" evidence="13">
    <location>
        <begin position="29"/>
        <end position="47"/>
    </location>
</feature>
<evidence type="ECO:0000256" key="8">
    <source>
        <dbReference type="ARBA" id="ARBA00022692"/>
    </source>
</evidence>
<evidence type="ECO:0000256" key="4">
    <source>
        <dbReference type="ARBA" id="ARBA00021741"/>
    </source>
</evidence>
<dbReference type="InterPro" id="IPR004316">
    <property type="entry name" value="SWEET_rpt"/>
</dbReference>
<dbReference type="Gene3D" id="1.20.1280.290">
    <property type="match status" value="2"/>
</dbReference>
<keyword evidence="8 13" id="KW-0812">Transmembrane</keyword>
<protein>
    <recommendedName>
        <fullName evidence="4">Sugar transporter SWEET1</fullName>
    </recommendedName>
</protein>
<accession>A0A9W8LEY6</accession>
<keyword evidence="16" id="KW-1185">Reference proteome</keyword>
<dbReference type="PANTHER" id="PTHR10791:SF30">
    <property type="entry name" value="SUGAR TRANSPORTER SWEET1"/>
    <property type="match status" value="1"/>
</dbReference>
<evidence type="ECO:0000256" key="9">
    <source>
        <dbReference type="ARBA" id="ARBA00022737"/>
    </source>
</evidence>
<dbReference type="Pfam" id="PF03083">
    <property type="entry name" value="MtN3_slv"/>
    <property type="match status" value="2"/>
</dbReference>
<evidence type="ECO:0000256" key="6">
    <source>
        <dbReference type="ARBA" id="ARBA00022475"/>
    </source>
</evidence>
<feature type="transmembrane region" description="Helical" evidence="13">
    <location>
        <begin position="140"/>
        <end position="159"/>
    </location>
</feature>
<evidence type="ECO:0000256" key="11">
    <source>
        <dbReference type="ARBA" id="ARBA00023034"/>
    </source>
</evidence>
<dbReference type="FunFam" id="1.20.1280.290:FF:000004">
    <property type="entry name" value="Sugar transporter SWEET"/>
    <property type="match status" value="1"/>
</dbReference>
<organism evidence="15 16">
    <name type="scientific">Coemansia javaensis</name>
    <dbReference type="NCBI Taxonomy" id="2761396"/>
    <lineage>
        <taxon>Eukaryota</taxon>
        <taxon>Fungi</taxon>
        <taxon>Fungi incertae sedis</taxon>
        <taxon>Zoopagomycota</taxon>
        <taxon>Kickxellomycotina</taxon>
        <taxon>Kickxellomycetes</taxon>
        <taxon>Kickxellales</taxon>
        <taxon>Kickxellaceae</taxon>
        <taxon>Coemansia</taxon>
    </lineage>
</organism>
<proteinExistence type="inferred from homology"/>
<comment type="subcellular location">
    <subcellularLocation>
        <location evidence="1">Cell membrane</location>
        <topology evidence="1">Multi-pass membrane protein</topology>
    </subcellularLocation>
    <subcellularLocation>
        <location evidence="2">Golgi apparatus membrane</location>
        <topology evidence="2">Multi-pass membrane protein</topology>
    </subcellularLocation>
</comment>
<feature type="signal peptide" evidence="14">
    <location>
        <begin position="1"/>
        <end position="18"/>
    </location>
</feature>
<evidence type="ECO:0000256" key="1">
    <source>
        <dbReference type="ARBA" id="ARBA00004651"/>
    </source>
</evidence>
<evidence type="ECO:0000256" key="13">
    <source>
        <dbReference type="SAM" id="Phobius"/>
    </source>
</evidence>
<dbReference type="OrthoDB" id="409725at2759"/>
<dbReference type="AlphaFoldDB" id="A0A9W8LEY6"/>
<feature type="transmembrane region" description="Helical" evidence="13">
    <location>
        <begin position="200"/>
        <end position="222"/>
    </location>
</feature>
<evidence type="ECO:0000256" key="12">
    <source>
        <dbReference type="ARBA" id="ARBA00023136"/>
    </source>
</evidence>
<feature type="transmembrane region" description="Helical" evidence="13">
    <location>
        <begin position="117"/>
        <end position="134"/>
    </location>
</feature>
<evidence type="ECO:0000256" key="3">
    <source>
        <dbReference type="ARBA" id="ARBA00007809"/>
    </source>
</evidence>
<comment type="caution">
    <text evidence="15">The sequence shown here is derived from an EMBL/GenBank/DDBJ whole genome shotgun (WGS) entry which is preliminary data.</text>
</comment>
<evidence type="ECO:0000256" key="5">
    <source>
        <dbReference type="ARBA" id="ARBA00022448"/>
    </source>
</evidence>
<dbReference type="EMBL" id="JANBUL010000315">
    <property type="protein sequence ID" value="KAJ2777061.1"/>
    <property type="molecule type" value="Genomic_DNA"/>
</dbReference>
<evidence type="ECO:0000256" key="14">
    <source>
        <dbReference type="SAM" id="SignalP"/>
    </source>
</evidence>
<keyword evidence="12 13" id="KW-0472">Membrane</keyword>
<keyword evidence="11" id="KW-0333">Golgi apparatus</keyword>
<dbReference type="GO" id="GO:0005886">
    <property type="term" value="C:plasma membrane"/>
    <property type="evidence" value="ECO:0007669"/>
    <property type="project" value="UniProtKB-SubCell"/>
</dbReference>
<evidence type="ECO:0000256" key="7">
    <source>
        <dbReference type="ARBA" id="ARBA00022597"/>
    </source>
</evidence>
<dbReference type="GO" id="GO:0051119">
    <property type="term" value="F:sugar transmembrane transporter activity"/>
    <property type="evidence" value="ECO:0007669"/>
    <property type="project" value="InterPro"/>
</dbReference>
<dbReference type="PANTHER" id="PTHR10791">
    <property type="entry name" value="RAG1-ACTIVATING PROTEIN 1"/>
    <property type="match status" value="1"/>
</dbReference>
<feature type="transmembrane region" description="Helical" evidence="13">
    <location>
        <begin position="171"/>
        <end position="194"/>
    </location>
</feature>
<keyword evidence="9" id="KW-0677">Repeat</keyword>
<keyword evidence="14" id="KW-0732">Signal</keyword>
<evidence type="ECO:0000313" key="16">
    <source>
        <dbReference type="Proteomes" id="UP001140217"/>
    </source>
</evidence>
<keyword evidence="7" id="KW-0762">Sugar transport</keyword>
<keyword evidence="6" id="KW-1003">Cell membrane</keyword>
<dbReference type="GO" id="GO:0000139">
    <property type="term" value="C:Golgi membrane"/>
    <property type="evidence" value="ECO:0007669"/>
    <property type="project" value="UniProtKB-SubCell"/>
</dbReference>
<feature type="chain" id="PRO_5040853387" description="Sugar transporter SWEET1" evidence="14">
    <location>
        <begin position="19"/>
        <end position="247"/>
    </location>
</feature>
<sequence>MLLAAVATAVSVAMLVSQLAVVGELRRRSAIAAAATTAAAAATAAGHHHHHHHHHGVPIVQSLASLLSSVLWTKYGAINGDTAVVWVNSLGVAIALYILGCFWAYGGKRRRSVETSVLATTLLAVVMVAAVDYARDPRAADLFSLACCLMSLVFLGSPLSRIGDVVRARDASVLLPSLALLALVNNLLWAAYGARHHDPYMVVPNIVGAVFCSVQLALVAYYGRAAAAAAAAAGGPSPEEVKLADLS</sequence>
<feature type="transmembrane region" description="Helical" evidence="13">
    <location>
        <begin position="83"/>
        <end position="105"/>
    </location>
</feature>
<gene>
    <name evidence="15" type="primary">swt-4</name>
    <name evidence="15" type="ORF">H4R18_005348</name>
</gene>
<evidence type="ECO:0000256" key="2">
    <source>
        <dbReference type="ARBA" id="ARBA00004653"/>
    </source>
</evidence>
<dbReference type="Proteomes" id="UP001140217">
    <property type="component" value="Unassembled WGS sequence"/>
</dbReference>
<evidence type="ECO:0000313" key="15">
    <source>
        <dbReference type="EMBL" id="KAJ2777061.1"/>
    </source>
</evidence>
<name>A0A9W8LEY6_9FUNG</name>
<keyword evidence="5" id="KW-0813">Transport</keyword>
<keyword evidence="10 13" id="KW-1133">Transmembrane helix</keyword>
<comment type="similarity">
    <text evidence="3">Belongs to the SWEET sugar transporter family.</text>
</comment>